<reference evidence="1" key="1">
    <citation type="journal article" date="2023" name="Mol. Biol. Evol.">
        <title>Third-Generation Sequencing Reveals the Adaptive Role of the Epigenome in Three Deep-Sea Polychaetes.</title>
        <authorList>
            <person name="Perez M."/>
            <person name="Aroh O."/>
            <person name="Sun Y."/>
            <person name="Lan Y."/>
            <person name="Juniper S.K."/>
            <person name="Young C.R."/>
            <person name="Angers B."/>
            <person name="Qian P.Y."/>
        </authorList>
    </citation>
    <scope>NUCLEOTIDE SEQUENCE</scope>
    <source>
        <strain evidence="1">P08H-3</strain>
    </source>
</reference>
<sequence length="175" mass="20720">MYWNRARYPEGVIVHQTTSVDHMRFSHFVNYFDYCAHKINTTREGQHCIIGDDSSYYFWEDNGWPNHPGNKGLTEPRYTTSMALHTAQPEAKLIVLLRDPTERVYSGYNMYMAERKQRRSPEHFNELATQAIKRYDACFMRFGIRSCVYNVSLYNDVFPVSKTRLKRCLNERVIA</sequence>
<keyword evidence="2" id="KW-1185">Reference proteome</keyword>
<dbReference type="Gene3D" id="3.40.50.300">
    <property type="entry name" value="P-loop containing nucleotide triphosphate hydrolases"/>
    <property type="match status" value="1"/>
</dbReference>
<comment type="caution">
    <text evidence="1">The sequence shown here is derived from an EMBL/GenBank/DDBJ whole genome shotgun (WGS) entry which is preliminary data.</text>
</comment>
<evidence type="ECO:0000313" key="2">
    <source>
        <dbReference type="Proteomes" id="UP001208570"/>
    </source>
</evidence>
<dbReference type="GO" id="GO:0050659">
    <property type="term" value="F:N-acetylgalactosamine 4-sulfate 6-O-sulfotransferase activity"/>
    <property type="evidence" value="ECO:0007669"/>
    <property type="project" value="TreeGrafter"/>
</dbReference>
<dbReference type="PANTHER" id="PTHR15723">
    <property type="entry name" value="CARBOHYDRATE SULFOTRANSFERASE 15"/>
    <property type="match status" value="1"/>
</dbReference>
<evidence type="ECO:0000313" key="1">
    <source>
        <dbReference type="EMBL" id="KAK2149686.1"/>
    </source>
</evidence>
<dbReference type="InterPro" id="IPR052654">
    <property type="entry name" value="CS_Sulfotransferase"/>
</dbReference>
<dbReference type="AlphaFoldDB" id="A0AAD9JAV9"/>
<protein>
    <recommendedName>
        <fullName evidence="3">Sulfotransferase</fullName>
    </recommendedName>
</protein>
<dbReference type="GO" id="GO:0019319">
    <property type="term" value="P:hexose biosynthetic process"/>
    <property type="evidence" value="ECO:0007669"/>
    <property type="project" value="TreeGrafter"/>
</dbReference>
<name>A0AAD9JAV9_9ANNE</name>
<proteinExistence type="predicted"/>
<evidence type="ECO:0008006" key="3">
    <source>
        <dbReference type="Google" id="ProtNLM"/>
    </source>
</evidence>
<dbReference type="Proteomes" id="UP001208570">
    <property type="component" value="Unassembled WGS sequence"/>
</dbReference>
<dbReference type="PANTHER" id="PTHR15723:SF0">
    <property type="entry name" value="CARBOHYDRATE SULFOTRANSFERASE 15"/>
    <property type="match status" value="1"/>
</dbReference>
<dbReference type="EMBL" id="JAODUP010000442">
    <property type="protein sequence ID" value="KAK2149686.1"/>
    <property type="molecule type" value="Genomic_DNA"/>
</dbReference>
<dbReference type="InterPro" id="IPR027417">
    <property type="entry name" value="P-loop_NTPase"/>
</dbReference>
<accession>A0AAD9JAV9</accession>
<dbReference type="SUPFAM" id="SSF52540">
    <property type="entry name" value="P-loop containing nucleoside triphosphate hydrolases"/>
    <property type="match status" value="1"/>
</dbReference>
<organism evidence="1 2">
    <name type="scientific">Paralvinella palmiformis</name>
    <dbReference type="NCBI Taxonomy" id="53620"/>
    <lineage>
        <taxon>Eukaryota</taxon>
        <taxon>Metazoa</taxon>
        <taxon>Spiralia</taxon>
        <taxon>Lophotrochozoa</taxon>
        <taxon>Annelida</taxon>
        <taxon>Polychaeta</taxon>
        <taxon>Sedentaria</taxon>
        <taxon>Canalipalpata</taxon>
        <taxon>Terebellida</taxon>
        <taxon>Terebelliformia</taxon>
        <taxon>Alvinellidae</taxon>
        <taxon>Paralvinella</taxon>
    </lineage>
</organism>
<gene>
    <name evidence="1" type="ORF">LSH36_442g03026</name>
</gene>